<gene>
    <name evidence="5" type="ORF">SMACR_06058</name>
</gene>
<dbReference type="CDD" id="cd04433">
    <property type="entry name" value="AFD_class_I"/>
    <property type="match status" value="1"/>
</dbReference>
<dbReference type="VEuPathDB" id="FungiDB:SMAC_06058"/>
<feature type="domain" description="AMP-dependent synthetase/ligase" evidence="4">
    <location>
        <begin position="75"/>
        <end position="511"/>
    </location>
</feature>
<evidence type="ECO:0000259" key="4">
    <source>
        <dbReference type="Pfam" id="PF00501"/>
    </source>
</evidence>
<dbReference type="Gene3D" id="3.40.50.12780">
    <property type="entry name" value="N-terminal domain of ligase-like"/>
    <property type="match status" value="1"/>
</dbReference>
<feature type="compositionally biased region" description="Polar residues" evidence="3">
    <location>
        <begin position="240"/>
        <end position="252"/>
    </location>
</feature>
<dbReference type="GO" id="GO:0016405">
    <property type="term" value="F:CoA-ligase activity"/>
    <property type="evidence" value="ECO:0007669"/>
    <property type="project" value="TreeGrafter"/>
</dbReference>
<organism evidence="5 6">
    <name type="scientific">Sordaria macrospora</name>
    <dbReference type="NCBI Taxonomy" id="5147"/>
    <lineage>
        <taxon>Eukaryota</taxon>
        <taxon>Fungi</taxon>
        <taxon>Dikarya</taxon>
        <taxon>Ascomycota</taxon>
        <taxon>Pezizomycotina</taxon>
        <taxon>Sordariomycetes</taxon>
        <taxon>Sordariomycetidae</taxon>
        <taxon>Sordariales</taxon>
        <taxon>Sordariaceae</taxon>
        <taxon>Sordaria</taxon>
    </lineage>
</organism>
<dbReference type="InterPro" id="IPR045851">
    <property type="entry name" value="AMP-bd_C_sf"/>
</dbReference>
<name>A0A8S8ZJX8_SORMA</name>
<dbReference type="Proteomes" id="UP000433876">
    <property type="component" value="Unassembled WGS sequence"/>
</dbReference>
<dbReference type="InterPro" id="IPR000873">
    <property type="entry name" value="AMP-dep_synth/lig_dom"/>
</dbReference>
<keyword evidence="2" id="KW-0436">Ligase</keyword>
<comment type="caution">
    <text evidence="5">The sequence shown here is derived from an EMBL/GenBank/DDBJ whole genome shotgun (WGS) entry which is preliminary data.</text>
</comment>
<proteinExistence type="inferred from homology"/>
<dbReference type="PANTHER" id="PTHR24096:SF149">
    <property type="entry name" value="AMP-BINDING DOMAIN-CONTAINING PROTEIN-RELATED"/>
    <property type="match status" value="1"/>
</dbReference>
<dbReference type="InterPro" id="IPR042099">
    <property type="entry name" value="ANL_N_sf"/>
</dbReference>
<reference evidence="5 6" key="1">
    <citation type="submission" date="2017-07" db="EMBL/GenBank/DDBJ databases">
        <title>Genome sequence of the Sordaria macrospora wild type strain R19027.</title>
        <authorList>
            <person name="Nowrousian M."/>
            <person name="Teichert I."/>
            <person name="Kueck U."/>
        </authorList>
    </citation>
    <scope>NUCLEOTIDE SEQUENCE [LARGE SCALE GENOMIC DNA]</scope>
    <source>
        <strain evidence="5 6">R19027</strain>
        <tissue evidence="5">Mycelium</tissue>
    </source>
</reference>
<protein>
    <recommendedName>
        <fullName evidence="4">AMP-dependent synthetase/ligase domain-containing protein</fullName>
    </recommendedName>
</protein>
<accession>A0A8S8ZJX8</accession>
<evidence type="ECO:0000313" key="5">
    <source>
        <dbReference type="EMBL" id="KAA8629538.1"/>
    </source>
</evidence>
<sequence>MTQTLPPSELDGGPPPPHGDSVWSIYQHGIDIDPSRAALISLYQPANHLEALVGKPSSPVKSTVDPKYQDSMLIWSFDQMARGTARLGAILDRYNVPADSTILTFIPHGAEWSLVMWTAALKCHTLVCRTVQLLHSDLPEDEELMGYYFRRLRPAVVVVEDEASVEIVEKLRLEAAVATATPADSEASESGNGNTSNSFFLGICLSPLTNPARRASSGNGGNDGNWISFATDIASPQPPFTNQESSISSQQRTVREDRPDRISNIFFTSGTSASQPKGVPRTTRNVCAAVTSHTAWSAPSPGGVKRPQTTGLIFAANMMALSMTSPLIQWHVGGAVVIASRTFSVAANLEAIEKCGVTNLELMRSQLVLLAKHRGFEPKKIRSVRGVFVSGEIITVGYLERLRELLGVGAEVVFVAGFGMTEGVGGLGYPPGTFLKKDGGGAGGGLKPLGDVMPVGTATPGSRVKVVDVDKEGNLQAAAAAAAADKEWEVVPRGKQGELHISSEAYIDGYLDGFAQQMFYTDKEGRKWFRTGDLAVIDEKGMVFVVGRMKDVVKSSVGFFNPTAIEAFLARHLSVEACVIGIPSPMHGEMPYVILDRLPENVTAIDVNEMFLQMVGSGFSLGEVVTLEELGLDGWPLTITGKVRRHQLQKIAVAYFKTKDTSGYALDG</sequence>
<dbReference type="SUPFAM" id="SSF56801">
    <property type="entry name" value="Acetyl-CoA synthetase-like"/>
    <property type="match status" value="1"/>
</dbReference>
<evidence type="ECO:0000256" key="1">
    <source>
        <dbReference type="ARBA" id="ARBA00006432"/>
    </source>
</evidence>
<dbReference type="EMBL" id="NMPR01000132">
    <property type="protein sequence ID" value="KAA8629538.1"/>
    <property type="molecule type" value="Genomic_DNA"/>
</dbReference>
<comment type="similarity">
    <text evidence="1">Belongs to the ATP-dependent AMP-binding enzyme family.</text>
</comment>
<dbReference type="Gene3D" id="3.30.300.30">
    <property type="match status" value="1"/>
</dbReference>
<dbReference type="AlphaFoldDB" id="A0A8S8ZJX8"/>
<evidence type="ECO:0000256" key="3">
    <source>
        <dbReference type="SAM" id="MobiDB-lite"/>
    </source>
</evidence>
<evidence type="ECO:0000313" key="6">
    <source>
        <dbReference type="Proteomes" id="UP000433876"/>
    </source>
</evidence>
<evidence type="ECO:0000256" key="2">
    <source>
        <dbReference type="ARBA" id="ARBA00022598"/>
    </source>
</evidence>
<dbReference type="PANTHER" id="PTHR24096">
    <property type="entry name" value="LONG-CHAIN-FATTY-ACID--COA LIGASE"/>
    <property type="match status" value="1"/>
</dbReference>
<feature type="region of interest" description="Disordered" evidence="3">
    <location>
        <begin position="226"/>
        <end position="259"/>
    </location>
</feature>
<dbReference type="Pfam" id="PF00501">
    <property type="entry name" value="AMP-binding"/>
    <property type="match status" value="1"/>
</dbReference>